<accession>A0ACC2Z7I0</accession>
<evidence type="ECO:0000313" key="2">
    <source>
        <dbReference type="Proteomes" id="UP001172680"/>
    </source>
</evidence>
<comment type="caution">
    <text evidence="1">The sequence shown here is derived from an EMBL/GenBank/DDBJ whole genome shotgun (WGS) entry which is preliminary data.</text>
</comment>
<protein>
    <submittedName>
        <fullName evidence="1">Uncharacterized protein</fullName>
    </submittedName>
</protein>
<organism evidence="1 2">
    <name type="scientific">Coniosporium tulheliwenetii</name>
    <dbReference type="NCBI Taxonomy" id="3383036"/>
    <lineage>
        <taxon>Eukaryota</taxon>
        <taxon>Fungi</taxon>
        <taxon>Dikarya</taxon>
        <taxon>Ascomycota</taxon>
        <taxon>Pezizomycotina</taxon>
        <taxon>Dothideomycetes</taxon>
        <taxon>Dothideomycetes incertae sedis</taxon>
        <taxon>Coniosporium</taxon>
    </lineage>
</organism>
<keyword evidence="2" id="KW-1185">Reference proteome</keyword>
<gene>
    <name evidence="1" type="ORF">H2199_004322</name>
</gene>
<name>A0ACC2Z7I0_9PEZI</name>
<sequence length="2614" mass="292480">MWPATGAREQASSSKATTGDTNSSGYNGPWSQSEQPKSESKAQAVPGIPSIATPTGGGAIRTLGEKSSVDTATGAVTATIPIHTSPGRLDFGPELALLYSSSIGNGPFGIGWQLSGAGTAITRRTEKGIPTYRDEVDSDTFMIGGSDDLVPYLEYHAGSTWSEPTVPDRILDGVAYKIRRYCPRIGTATIRLEHWTARDTGSSHWRSISGDNVTTLYGTDEDSRIWDPASPAHIYCWLPVLTLDGRGNAVKFFYEAENEEEIEIEKHPEEERRIRTANRYLKRIKYGNTISALLDPTLERTEWHFEVVLDYGDHNVNDPFPDGSNHGLGEGIHFRFIAADLKFAVTVFAARGTEEDDRRIGEPRGSFIISSTQKSYKRRSNGEGYDQRAFPSIDFAYSQPTISDEVLNIDPESLQDLPAGLADTNIRWVDLYGEGISGMLMRNADSGWQYKANFGRGKFAPAQTVKDTPSISIKTQLIDLSGDGNIDWVNFSAGVSGYFKGSRQGWQSHRPFDTLPNIDWEDPNLVFVDLTGDGLPDICISEGDVLTWYPSLGEQGFGNENKQPTSWDDKFGTPQVLFSDPTQEILLSDMSGDGLVDIARIRNGEVCYWPNLGYGRFGDRVTMRRSPRFDTCDLFDSSRIRLVDIDGSGTTDLVYLAESGPQIFFNECGNAWSTANILPPLPPYSRLADIQSVDLLGTGTSCLVWSSPLPSDYMGRQMRYINLMADGKPHLLTSIINNLGAETRFHYASSTEFYLRDRAADYPWITPVPFPVHLVESVETIDRISRNVFTSRYEFHHGFFDGREREFCGFGRVDEYSVKDFGAVRPGVTNQETPTQVLPPLLTKTWFHTGQHVDNHSDLSERYRTEYYREPGLDSQQKLAMCLPPSSLPTVALLPDGTDTPHTLFTVEEAEARRALKGALLRREIFSLDASFNQTSSREYDVSEHPYAVLENCYAVNLSQPRSSHHSCVVFSNVRESGKGLICYMLVLRLTVLRTVTWHYERALFKIGDKLLADPRVVHEFNLAINPLGMVRQSAMIAYKRRHKPASNAFATELEEQYEVTALSAEHSFTKSVETQDAYRAPQLAESRTLQLFNVLDESSDPLVTNLVSVAHIKDRISQASDGRHDLPIDGGDIPSDDEAYRRLLSHSCTYFRSDDFETVLPLGEAEAQAHLYETLTLTATNSSYRSHFVNTGRLTDIELDDVLTNEAHYVRRDGNWWVSSGKSFYSPKPTDLPATELIFAREHFFTPRRYIAPNGAENQVDYDKYCIGVVQTRDTAGNLVTVGERKEDGSLGKSGMDYRVLKPKLIMDSNRNRVETSFDILGLVVGAALRGKPEEDVGDNLDDFEPEMTEDGLTDYLINPVAFSVDLLGSATSRAVYDLFAYQRTKNSPDPLPASSSTIGRETHLSELEAGEETRVNIVFAYSDGFGRQIQSKLRVAAGIVPLRDDSGKILLDEINQPVMGNDPVDPRWICSGWTIFDNQGNPVRKYETFFTDLHRFEFDVRAGVSPIMFYDALGRPIAVLSPNHVWSKVAFDPWTQTAWTPGDTVKIDDPREDTDVGAYFAHLEQKEILPTWYQQRVGGALGQREQKAAEQSATYADAPSTRHYNTLGREIFVVGQIKAHFSNGITTNEKQTVKLKLDSQGRQLEIRDALHRQCAANVYDVAGNLIYQKSMDNGERWTIASFARNPLRVWNSRGIRGRSVYDSMQRILEEYVKEGQSAEVLASRYIYGESLPNPEARNCRTKLVTVFDQAGKVLTDMFDFKGLSLHTSRQLAKDHKATLDWSREPVQLEDGVFASSSTHDALGRSNETLLWDGTKVRMRYDIGGSLVGLEANLQGESESKSFIRDIKYNARGQRTRIEYGNEVIKTYEYDRLTAQVRHVMATRPDGKVLQSLHYVFDVLGNIVYIEDRAQQTLFFRNQPVTPDCEYVYDSSSRLIEGTGREHIGQASDPRKVLGAFNDFQSRVILANDSGAMVRYLERYQYNKVGNITSLQHDAGSSSGWTRNYEYADTATNRLTSTIVGTTTESYLHDENGNMISMPHLSRIAYDFKDRLRATAKTTVNNGGTPTTTWYTYENTGSRVRKVTERQASPGQTPTKAYERIYLGALEILRRYESNGTTIRLERATVNLTDDQDPLCRIDMRSKGRDEQGIPDRIARYQLTNHLRSTSMELDDSAKVASYEEYTPFGSTTYSAVDSELEVPKQRRWCNKERDEENGFYYFGARYYAPWLARWTSADPLGLKDGLNVFVYSSNNPIMRTDPNGMESKEVEVLLEQTLIYLYKIKNRTGVGQNVQRDHALAQKAIKDWLGPVMQQLYDKTADATVAVETGKGKWHTIKSTLEKRVFKAIERGDMKTLEDFVEATVKVLVEANAKVGGKPILKPGQLHALLQQTGAMFDSLTLEQAAQLEELWEKGDKAGVDKLMQQIKETRIQKHAVDQKIMQESNKQVAQEAEKRAAAEAEKKAVQAVEKKAAQEAEKQAAKKMVQAAKKAPKGGPGLMARGGGLAFGAFMYYMAETDEERIDAGVSMVFGELSTIPQPHIAAFSRGVVIGQMTEATFNTSDYSSRAGEWGRQGLISLGVPETPALWGGGIITVATTPAAIPVSIVHTLYKWTFE</sequence>
<reference evidence="1" key="1">
    <citation type="submission" date="2022-10" db="EMBL/GenBank/DDBJ databases">
        <title>Culturing micro-colonial fungi from biological soil crusts in the Mojave desert and describing Neophaeococcomyces mojavensis, and introducing the new genera and species Taxawa tesnikishii.</title>
        <authorList>
            <person name="Kurbessoian T."/>
            <person name="Stajich J.E."/>
        </authorList>
    </citation>
    <scope>NUCLEOTIDE SEQUENCE</scope>
    <source>
        <strain evidence="1">JES_115</strain>
    </source>
</reference>
<dbReference type="EMBL" id="JAPDRP010000011">
    <property type="protein sequence ID" value="KAJ9643643.1"/>
    <property type="molecule type" value="Genomic_DNA"/>
</dbReference>
<dbReference type="Proteomes" id="UP001172680">
    <property type="component" value="Unassembled WGS sequence"/>
</dbReference>
<proteinExistence type="predicted"/>
<evidence type="ECO:0000313" key="1">
    <source>
        <dbReference type="EMBL" id="KAJ9643643.1"/>
    </source>
</evidence>